<reference evidence="2" key="1">
    <citation type="submission" date="2016-10" db="EMBL/GenBank/DDBJ databases">
        <authorList>
            <person name="Varghese N."/>
            <person name="Submissions S."/>
        </authorList>
    </citation>
    <scope>NUCLEOTIDE SEQUENCE [LARGE SCALE GENOMIC DNA]</scope>
    <source>
        <strain evidence="2">DSM 26921</strain>
    </source>
</reference>
<dbReference type="AlphaFoldDB" id="A0A1I6IEL8"/>
<name>A0A1I6IEL8_9RHOB</name>
<protein>
    <submittedName>
        <fullName evidence="1">Metallo-peptidase family M12B Reprolysin-like</fullName>
    </submittedName>
</protein>
<sequence length="414" mass="43635">MTKPPIPTVKPVAPQPLAPVAPTAPVTPVAPQPIAPIAPAPATPVAPQKLAPVSPPAATPAVGAPSGSTGATVPCCPDVAFFEKSSGGRTSYFAYDDKTTLAATPGTDEYWIPPTKTKTLPSDKETRDGARWVSVGVGLETQLEIKFDGAFQNACLLNCTYEFAPAGIADVTSPAITASGMAFKIKGKTAGEGSLKVMCDGKLRGYFHIWCIQPATINVDVASLVTPHSAAASYVVADLQSYINEVYRQVCITVQLNDAGAVTVAPTLTTYLNTATAAGLAHLNEMDTLAQAASAKLTNNYRLYYYVNTAGHSGALGVVSGGLGSSGPGFSFFDSDLPGSYNTMAHEFGHLLNLSHPAHDFDGDEYPPWQASNQANNILADDNWNLMGYQGPVSSRGANRKPLRYRQWKKCNRS</sequence>
<organism evidence="1 2">
    <name type="scientific">Litoreibacter janthinus</name>
    <dbReference type="NCBI Taxonomy" id="670154"/>
    <lineage>
        <taxon>Bacteria</taxon>
        <taxon>Pseudomonadati</taxon>
        <taxon>Pseudomonadota</taxon>
        <taxon>Alphaproteobacteria</taxon>
        <taxon>Rhodobacterales</taxon>
        <taxon>Roseobacteraceae</taxon>
        <taxon>Litoreibacter</taxon>
    </lineage>
</organism>
<dbReference type="Proteomes" id="UP000199658">
    <property type="component" value="Unassembled WGS sequence"/>
</dbReference>
<dbReference type="Gene3D" id="3.40.390.10">
    <property type="entry name" value="Collagenase (Catalytic Domain)"/>
    <property type="match status" value="1"/>
</dbReference>
<keyword evidence="2" id="KW-1185">Reference proteome</keyword>
<dbReference type="STRING" id="670154.SAMN04488002_3761"/>
<dbReference type="EMBL" id="FOYO01000003">
    <property type="protein sequence ID" value="SFR65215.1"/>
    <property type="molecule type" value="Genomic_DNA"/>
</dbReference>
<evidence type="ECO:0000313" key="1">
    <source>
        <dbReference type="EMBL" id="SFR65215.1"/>
    </source>
</evidence>
<dbReference type="RefSeq" id="WP_175500742.1">
    <property type="nucleotide sequence ID" value="NZ_FOYO01000003.1"/>
</dbReference>
<gene>
    <name evidence="1" type="ORF">SAMN04488002_3761</name>
</gene>
<evidence type="ECO:0000313" key="2">
    <source>
        <dbReference type="Proteomes" id="UP000199658"/>
    </source>
</evidence>
<dbReference type="InterPro" id="IPR024079">
    <property type="entry name" value="MetalloPept_cat_dom_sf"/>
</dbReference>
<dbReference type="Pfam" id="PF13582">
    <property type="entry name" value="Reprolysin_3"/>
    <property type="match status" value="1"/>
</dbReference>
<proteinExistence type="predicted"/>
<dbReference type="SUPFAM" id="SSF55486">
    <property type="entry name" value="Metalloproteases ('zincins'), catalytic domain"/>
    <property type="match status" value="1"/>
</dbReference>
<dbReference type="GO" id="GO:0008237">
    <property type="term" value="F:metallopeptidase activity"/>
    <property type="evidence" value="ECO:0007669"/>
    <property type="project" value="InterPro"/>
</dbReference>
<accession>A0A1I6IEL8</accession>